<organism evidence="1 2">
    <name type="scientific">Seminavis robusta</name>
    <dbReference type="NCBI Taxonomy" id="568900"/>
    <lineage>
        <taxon>Eukaryota</taxon>
        <taxon>Sar</taxon>
        <taxon>Stramenopiles</taxon>
        <taxon>Ochrophyta</taxon>
        <taxon>Bacillariophyta</taxon>
        <taxon>Bacillariophyceae</taxon>
        <taxon>Bacillariophycidae</taxon>
        <taxon>Naviculales</taxon>
        <taxon>Naviculaceae</taxon>
        <taxon>Seminavis</taxon>
    </lineage>
</organism>
<evidence type="ECO:0000313" key="2">
    <source>
        <dbReference type="Proteomes" id="UP001153069"/>
    </source>
</evidence>
<dbReference type="OrthoDB" id="43503at2759"/>
<evidence type="ECO:0000313" key="1">
    <source>
        <dbReference type="EMBL" id="CAB9525093.1"/>
    </source>
</evidence>
<proteinExistence type="predicted"/>
<dbReference type="EMBL" id="CAICTM010001627">
    <property type="protein sequence ID" value="CAB9525093.1"/>
    <property type="molecule type" value="Genomic_DNA"/>
</dbReference>
<comment type="caution">
    <text evidence="1">The sequence shown here is derived from an EMBL/GenBank/DDBJ whole genome shotgun (WGS) entry which is preliminary data.</text>
</comment>
<dbReference type="AlphaFoldDB" id="A0A9N8EQT2"/>
<gene>
    <name evidence="1" type="ORF">SEMRO_1629_G287080.1</name>
</gene>
<name>A0A9N8EQT2_9STRA</name>
<dbReference type="Proteomes" id="UP001153069">
    <property type="component" value="Unassembled WGS sequence"/>
</dbReference>
<protein>
    <submittedName>
        <fullName evidence="1">Uncharacterized protein</fullName>
    </submittedName>
</protein>
<keyword evidence="2" id="KW-1185">Reference proteome</keyword>
<accession>A0A9N8EQT2</accession>
<sequence length="281" mass="31758">MASPSPTDTGSDASSVTSRFLHVERERIKRERQYATKYRRLYSALLSKHEGLLQDAWGGDQRAESCLLDKIWISERNAMATGLVVGCTVLAVLRVIPPVFLRRIGGEEKVQAVRLADEEAKRIGHYKYQRAFAWLVEGGFSLWVGSRAYDYQSKHYSEDAYQTLAKVPLCSGQSIISNRVCDEWVDITTRQIPKDFWKNVDSNSAIYKEMGRIREERAWRAIVQFSNNCVKRRAYERALGAKSTVTGNGGTTEAIDLPTDVPRDIVLSKADAERVVSDSSW</sequence>
<reference evidence="1" key="1">
    <citation type="submission" date="2020-06" db="EMBL/GenBank/DDBJ databases">
        <authorList>
            <consortium name="Plant Systems Biology data submission"/>
        </authorList>
    </citation>
    <scope>NUCLEOTIDE SEQUENCE</scope>
    <source>
        <strain evidence="1">D6</strain>
    </source>
</reference>